<proteinExistence type="predicted"/>
<dbReference type="EMBL" id="JACIBU010000001">
    <property type="protein sequence ID" value="MBB3675194.1"/>
    <property type="molecule type" value="Genomic_DNA"/>
</dbReference>
<evidence type="ECO:0000256" key="2">
    <source>
        <dbReference type="ARBA" id="ARBA00022777"/>
    </source>
</evidence>
<sequence>MSSPAGLPALDTIRRLGTDLARGARSTSLVEEIAADLSRPFGVDLAIHYELPPSSPALRLHSAPGVPAPYLGTLRELPVGEAVCGRVAERAQPEAHARVDTDPDERLSLARELGVTAYASFPLGSRGNVLGTLSLGSRTRAAFEQSELFVLGLAADLVTVAAARERDAAALDSALAAGAKAMERTANLERALVTNRVIAMAIGIVMARTGRTEQQAHLWLTEASQRTNRKMLALAEGIVHTGSLEL</sequence>
<accession>A0A839Y4N0</accession>
<dbReference type="SMART" id="SM01012">
    <property type="entry name" value="ANTAR"/>
    <property type="match status" value="1"/>
</dbReference>
<dbReference type="GO" id="GO:0003723">
    <property type="term" value="F:RNA binding"/>
    <property type="evidence" value="ECO:0007669"/>
    <property type="project" value="InterPro"/>
</dbReference>
<keyword evidence="4" id="KW-0804">Transcription</keyword>
<dbReference type="PROSITE" id="PS50921">
    <property type="entry name" value="ANTAR"/>
    <property type="match status" value="1"/>
</dbReference>
<dbReference type="InterPro" id="IPR029016">
    <property type="entry name" value="GAF-like_dom_sf"/>
</dbReference>
<keyword evidence="1" id="KW-0808">Transferase</keyword>
<evidence type="ECO:0000256" key="4">
    <source>
        <dbReference type="ARBA" id="ARBA00023163"/>
    </source>
</evidence>
<dbReference type="RefSeq" id="WP_181428614.1">
    <property type="nucleotide sequence ID" value="NZ_JACIBU010000001.1"/>
</dbReference>
<dbReference type="GO" id="GO:0016301">
    <property type="term" value="F:kinase activity"/>
    <property type="evidence" value="ECO:0007669"/>
    <property type="project" value="UniProtKB-KW"/>
</dbReference>
<dbReference type="SUPFAM" id="SSF52172">
    <property type="entry name" value="CheY-like"/>
    <property type="match status" value="1"/>
</dbReference>
<dbReference type="Gene3D" id="1.10.10.10">
    <property type="entry name" value="Winged helix-like DNA-binding domain superfamily/Winged helix DNA-binding domain"/>
    <property type="match status" value="1"/>
</dbReference>
<dbReference type="Pfam" id="PF13185">
    <property type="entry name" value="GAF_2"/>
    <property type="match status" value="1"/>
</dbReference>
<evidence type="ECO:0000259" key="5">
    <source>
        <dbReference type="PROSITE" id="PS50921"/>
    </source>
</evidence>
<keyword evidence="2" id="KW-0418">Kinase</keyword>
<evidence type="ECO:0000313" key="6">
    <source>
        <dbReference type="EMBL" id="MBB3675194.1"/>
    </source>
</evidence>
<dbReference type="Pfam" id="PF03861">
    <property type="entry name" value="ANTAR"/>
    <property type="match status" value="1"/>
</dbReference>
<evidence type="ECO:0000256" key="1">
    <source>
        <dbReference type="ARBA" id="ARBA00022679"/>
    </source>
</evidence>
<dbReference type="AlphaFoldDB" id="A0A839Y4N0"/>
<dbReference type="Proteomes" id="UP000580718">
    <property type="component" value="Unassembled WGS sequence"/>
</dbReference>
<dbReference type="Gene3D" id="3.30.450.40">
    <property type="match status" value="1"/>
</dbReference>
<gene>
    <name evidence="6" type="ORF">FHX36_000929</name>
</gene>
<evidence type="ECO:0000313" key="7">
    <source>
        <dbReference type="Proteomes" id="UP000580718"/>
    </source>
</evidence>
<dbReference type="InterPro" id="IPR036388">
    <property type="entry name" value="WH-like_DNA-bd_sf"/>
</dbReference>
<dbReference type="InterPro" id="IPR003018">
    <property type="entry name" value="GAF"/>
</dbReference>
<keyword evidence="3" id="KW-0805">Transcription regulation</keyword>
<reference evidence="6 7" key="1">
    <citation type="submission" date="2020-08" db="EMBL/GenBank/DDBJ databases">
        <title>Sequencing the genomes of 1000 actinobacteria strains.</title>
        <authorList>
            <person name="Klenk H.-P."/>
        </authorList>
    </citation>
    <scope>NUCLEOTIDE SEQUENCE [LARGE SCALE GENOMIC DNA]</scope>
    <source>
        <strain evidence="6 7">DSM 16678</strain>
    </source>
</reference>
<evidence type="ECO:0000256" key="3">
    <source>
        <dbReference type="ARBA" id="ARBA00023015"/>
    </source>
</evidence>
<protein>
    <submittedName>
        <fullName evidence="6">GAF domain-containing protein</fullName>
    </submittedName>
</protein>
<dbReference type="InterPro" id="IPR011006">
    <property type="entry name" value="CheY-like_superfamily"/>
</dbReference>
<organism evidence="6 7">
    <name type="scientific">Modestobacter versicolor</name>
    <dbReference type="NCBI Taxonomy" id="429133"/>
    <lineage>
        <taxon>Bacteria</taxon>
        <taxon>Bacillati</taxon>
        <taxon>Actinomycetota</taxon>
        <taxon>Actinomycetes</taxon>
        <taxon>Geodermatophilales</taxon>
        <taxon>Geodermatophilaceae</taxon>
        <taxon>Modestobacter</taxon>
    </lineage>
</organism>
<feature type="domain" description="ANTAR" evidence="5">
    <location>
        <begin position="178"/>
        <end position="239"/>
    </location>
</feature>
<dbReference type="InterPro" id="IPR005561">
    <property type="entry name" value="ANTAR"/>
</dbReference>
<dbReference type="SMART" id="SM00065">
    <property type="entry name" value="GAF"/>
    <property type="match status" value="1"/>
</dbReference>
<dbReference type="SUPFAM" id="SSF55781">
    <property type="entry name" value="GAF domain-like"/>
    <property type="match status" value="1"/>
</dbReference>
<comment type="caution">
    <text evidence="6">The sequence shown here is derived from an EMBL/GenBank/DDBJ whole genome shotgun (WGS) entry which is preliminary data.</text>
</comment>
<name>A0A839Y4N0_9ACTN</name>